<accession>A0AAW4N6Z9</accession>
<sequence>MIKNIIEEQFVRPLTQIFDGEEAPVGWNLRKKAEDWNCCFHDQNWKTIFHQAMTPIYRRLLSGNYSEEVDRDDVLSPVSHWMYSYDGLDKLVGERNILDVLNSAYYKGKGSYEFFRLLHSIMAQSYRPYIQQWPEDEINEEIEKLEVSGDSMRGELLCIMSAYLMIEHTDLPNNRKAFLEKQLDKNWCYLTHVYSFMVRRIVGSNFKGFLQIINNVAISPSCHSYVHIFHKVVLMRRDEFFDTSKKKEKLAKHMARLEDIMKTTPQKDDLDELCNIIFGSDFEEMMKNRFMSYDELNEKANRLQDSVEKLSSEMEKATKQFAEAVESRVPVEVIEEQLLRIHPSMALTIFGNLCCILANDPAWTKIQAELSEKIIQQSEPEPSVINCGTYYAKGANHEDYSRQVFVGRGNDASNKEMLDSKNDKK</sequence>
<evidence type="ECO:0000256" key="1">
    <source>
        <dbReference type="SAM" id="Coils"/>
    </source>
</evidence>
<dbReference type="RefSeq" id="WP_217745282.1">
    <property type="nucleotide sequence ID" value="NZ_JAHOEI010000139.1"/>
</dbReference>
<reference evidence="2" key="1">
    <citation type="submission" date="2021-06" db="EMBL/GenBank/DDBJ databases">
        <title>Collection of gut derived symbiotic bacterial strains cultured from healthy donors.</title>
        <authorList>
            <person name="Lin H."/>
            <person name="Littmann E."/>
            <person name="Pamer E.G."/>
        </authorList>
    </citation>
    <scope>NUCLEOTIDE SEQUENCE</scope>
    <source>
        <strain evidence="2">MSK.21.74</strain>
    </source>
</reference>
<gene>
    <name evidence="2" type="ORF">KSW82_16370</name>
</gene>
<dbReference type="Proteomes" id="UP001196765">
    <property type="component" value="Unassembled WGS sequence"/>
</dbReference>
<protein>
    <submittedName>
        <fullName evidence="2">Uncharacterized protein</fullName>
    </submittedName>
</protein>
<dbReference type="EMBL" id="JAHOEI010000139">
    <property type="protein sequence ID" value="MBV3389295.1"/>
    <property type="molecule type" value="Genomic_DNA"/>
</dbReference>
<comment type="caution">
    <text evidence="2">The sequence shown here is derived from an EMBL/GenBank/DDBJ whole genome shotgun (WGS) entry which is preliminary data.</text>
</comment>
<name>A0AAW4N6Z9_9BACT</name>
<proteinExistence type="predicted"/>
<organism evidence="2 3">
    <name type="scientific">Segatella copri</name>
    <dbReference type="NCBI Taxonomy" id="165179"/>
    <lineage>
        <taxon>Bacteria</taxon>
        <taxon>Pseudomonadati</taxon>
        <taxon>Bacteroidota</taxon>
        <taxon>Bacteroidia</taxon>
        <taxon>Bacteroidales</taxon>
        <taxon>Prevotellaceae</taxon>
        <taxon>Segatella</taxon>
    </lineage>
</organism>
<evidence type="ECO:0000313" key="3">
    <source>
        <dbReference type="Proteomes" id="UP001196765"/>
    </source>
</evidence>
<keyword evidence="1" id="KW-0175">Coiled coil</keyword>
<evidence type="ECO:0000313" key="2">
    <source>
        <dbReference type="EMBL" id="MBV3389295.1"/>
    </source>
</evidence>
<dbReference type="AlphaFoldDB" id="A0AAW4N6Z9"/>
<feature type="coiled-coil region" evidence="1">
    <location>
        <begin position="293"/>
        <end position="327"/>
    </location>
</feature>